<keyword evidence="3" id="KW-1185">Reference proteome</keyword>
<dbReference type="InterPro" id="IPR036397">
    <property type="entry name" value="RNaseH_sf"/>
</dbReference>
<dbReference type="Pfam" id="PF00075">
    <property type="entry name" value="RNase_H"/>
    <property type="match status" value="1"/>
</dbReference>
<gene>
    <name evidence="2" type="ORF">AKO1_002730</name>
</gene>
<dbReference type="InterPro" id="IPR002156">
    <property type="entry name" value="RNaseH_domain"/>
</dbReference>
<evidence type="ECO:0000259" key="1">
    <source>
        <dbReference type="PROSITE" id="PS50879"/>
    </source>
</evidence>
<sequence length="379" mass="42394">MKSLNLTLVRYNPVKNFTLCLPSREIISDIGIPSPVPIINTKYKISVDGSFVNEILPAGAGFVVTDVTNNKIVHSQGFQLPICRSSTEAEMLGAIVVLKALPMNSSADMYIDNSTAAEMKPETKVTGYLAKTFWWLANNRGLTIKLHWVRGHNGDRDNCLADILANTGRNYGTLITVTKTIIKAHGPSFLLLHKDHFINPNLPDLLRRHDYNHMKKTSKSKIKYDLPDDRPHHGLSNLIWNTKLAGRPALSLLRARLDQFFNRDLKTKELLLCSKCNAPASLEHLLLTCPDASIAIGGLQFDINSVLVDHFISDHKIILKWNSLSIDSPITGPPFTMDIRGFIDQDNYNKIRRSIGQIIKDNDEALDVTTSIFCKILCL</sequence>
<dbReference type="PROSITE" id="PS50879">
    <property type="entry name" value="RNASE_H_1"/>
    <property type="match status" value="1"/>
</dbReference>
<dbReference type="GO" id="GO:0003676">
    <property type="term" value="F:nucleic acid binding"/>
    <property type="evidence" value="ECO:0007669"/>
    <property type="project" value="InterPro"/>
</dbReference>
<comment type="caution">
    <text evidence="2">The sequence shown here is derived from an EMBL/GenBank/DDBJ whole genome shotgun (WGS) entry which is preliminary data.</text>
</comment>
<evidence type="ECO:0000313" key="2">
    <source>
        <dbReference type="EMBL" id="KAL0481285.1"/>
    </source>
</evidence>
<evidence type="ECO:0000313" key="3">
    <source>
        <dbReference type="Proteomes" id="UP001431209"/>
    </source>
</evidence>
<dbReference type="AlphaFoldDB" id="A0AAW2YVY9"/>
<accession>A0AAW2YVY9</accession>
<protein>
    <recommendedName>
        <fullName evidence="1">RNase H type-1 domain-containing protein</fullName>
    </recommendedName>
</protein>
<dbReference type="SUPFAM" id="SSF53098">
    <property type="entry name" value="Ribonuclease H-like"/>
    <property type="match status" value="1"/>
</dbReference>
<reference evidence="2 3" key="1">
    <citation type="submission" date="2024-03" db="EMBL/GenBank/DDBJ databases">
        <title>The Acrasis kona genome and developmental transcriptomes reveal deep origins of eukaryotic multicellular pathways.</title>
        <authorList>
            <person name="Sheikh S."/>
            <person name="Fu C.-J."/>
            <person name="Brown M.W."/>
            <person name="Baldauf S.L."/>
        </authorList>
    </citation>
    <scope>NUCLEOTIDE SEQUENCE [LARGE SCALE GENOMIC DNA]</scope>
    <source>
        <strain evidence="2 3">ATCC MYA-3509</strain>
    </source>
</reference>
<feature type="domain" description="RNase H type-1" evidence="1">
    <location>
        <begin position="39"/>
        <end position="170"/>
    </location>
</feature>
<dbReference type="EMBL" id="JAOPGA020000745">
    <property type="protein sequence ID" value="KAL0481285.1"/>
    <property type="molecule type" value="Genomic_DNA"/>
</dbReference>
<name>A0AAW2YVY9_9EUKA</name>
<dbReference type="Gene3D" id="3.30.420.10">
    <property type="entry name" value="Ribonuclease H-like superfamily/Ribonuclease H"/>
    <property type="match status" value="1"/>
</dbReference>
<dbReference type="Proteomes" id="UP001431209">
    <property type="component" value="Unassembled WGS sequence"/>
</dbReference>
<dbReference type="InterPro" id="IPR012337">
    <property type="entry name" value="RNaseH-like_sf"/>
</dbReference>
<dbReference type="GO" id="GO:0004523">
    <property type="term" value="F:RNA-DNA hybrid ribonuclease activity"/>
    <property type="evidence" value="ECO:0007669"/>
    <property type="project" value="InterPro"/>
</dbReference>
<proteinExistence type="predicted"/>
<feature type="non-terminal residue" evidence="2">
    <location>
        <position position="379"/>
    </location>
</feature>
<organism evidence="2 3">
    <name type="scientific">Acrasis kona</name>
    <dbReference type="NCBI Taxonomy" id="1008807"/>
    <lineage>
        <taxon>Eukaryota</taxon>
        <taxon>Discoba</taxon>
        <taxon>Heterolobosea</taxon>
        <taxon>Tetramitia</taxon>
        <taxon>Eutetramitia</taxon>
        <taxon>Acrasidae</taxon>
        <taxon>Acrasis</taxon>
    </lineage>
</organism>